<dbReference type="InterPro" id="IPR003245">
    <property type="entry name" value="Phytocyanin_dom"/>
</dbReference>
<dbReference type="PANTHER" id="PTHR33021">
    <property type="entry name" value="BLUE COPPER PROTEIN"/>
    <property type="match status" value="1"/>
</dbReference>
<dbReference type="Gene3D" id="2.60.40.420">
    <property type="entry name" value="Cupredoxins - blue copper proteins"/>
    <property type="match status" value="1"/>
</dbReference>
<evidence type="ECO:0000259" key="2">
    <source>
        <dbReference type="PROSITE" id="PS51485"/>
    </source>
</evidence>
<feature type="signal peptide" evidence="1">
    <location>
        <begin position="1"/>
        <end position="33"/>
    </location>
</feature>
<dbReference type="GO" id="GO:0009055">
    <property type="term" value="F:electron transfer activity"/>
    <property type="evidence" value="ECO:0007669"/>
    <property type="project" value="InterPro"/>
</dbReference>
<evidence type="ECO:0000313" key="4">
    <source>
        <dbReference type="Proteomes" id="UP001085076"/>
    </source>
</evidence>
<dbReference type="PROSITE" id="PS51485">
    <property type="entry name" value="PHYTOCYANIN"/>
    <property type="match status" value="1"/>
</dbReference>
<dbReference type="AlphaFoldDB" id="A0A9D5HMV6"/>
<dbReference type="Proteomes" id="UP001085076">
    <property type="component" value="Miscellaneous, Linkage group lg02"/>
</dbReference>
<sequence length="314" mass="34127">MAMGRGSAGGKGMSLGLALICLLVIQQCFVSHAAIYTVGDKKGWTFNTANWPSGKKFKAGDVLIFKYDPKVHNTVVVNAAGYKGCTTPKGSKVLKTGNDRVLNTEASKQSGKIGKKRNIQMHSKKVAKELARNYAKKRKVQGLGLLIDERTGTTTFHESLSSSKVIDHGNSTSSSETHIEEWSFRYAKSQKVNMQPKSKLQPQNRRKIQFAKDGIGPTDLPFKPTSDLRWKDKPAVTGAHLERTRQEMIAKQKENVGITASQVVAPSSQTTAASQISVGTSQALPIFFSQVSRASSYVSGYNSGLLDDGYAALK</sequence>
<gene>
    <name evidence="3" type="ORF">J5N97_009632</name>
</gene>
<organism evidence="3 4">
    <name type="scientific">Dioscorea zingiberensis</name>
    <dbReference type="NCBI Taxonomy" id="325984"/>
    <lineage>
        <taxon>Eukaryota</taxon>
        <taxon>Viridiplantae</taxon>
        <taxon>Streptophyta</taxon>
        <taxon>Embryophyta</taxon>
        <taxon>Tracheophyta</taxon>
        <taxon>Spermatophyta</taxon>
        <taxon>Magnoliopsida</taxon>
        <taxon>Liliopsida</taxon>
        <taxon>Dioscoreales</taxon>
        <taxon>Dioscoreaceae</taxon>
        <taxon>Dioscorea</taxon>
    </lineage>
</organism>
<comment type="caution">
    <text evidence="3">The sequence shown here is derived from an EMBL/GenBank/DDBJ whole genome shotgun (WGS) entry which is preliminary data.</text>
</comment>
<proteinExistence type="predicted"/>
<evidence type="ECO:0000256" key="1">
    <source>
        <dbReference type="SAM" id="SignalP"/>
    </source>
</evidence>
<dbReference type="InterPro" id="IPR008972">
    <property type="entry name" value="Cupredoxin"/>
</dbReference>
<name>A0A9D5HMV6_9LILI</name>
<accession>A0A9D5HMV6</accession>
<dbReference type="SUPFAM" id="SSF49503">
    <property type="entry name" value="Cupredoxins"/>
    <property type="match status" value="1"/>
</dbReference>
<evidence type="ECO:0000313" key="3">
    <source>
        <dbReference type="EMBL" id="KAJ0981377.1"/>
    </source>
</evidence>
<feature type="chain" id="PRO_5039116911" description="Phytocyanin domain-containing protein" evidence="1">
    <location>
        <begin position="34"/>
        <end position="314"/>
    </location>
</feature>
<dbReference type="EMBL" id="JAGGNH010000002">
    <property type="protein sequence ID" value="KAJ0981377.1"/>
    <property type="molecule type" value="Genomic_DNA"/>
</dbReference>
<dbReference type="Pfam" id="PF02298">
    <property type="entry name" value="Cu_bind_like"/>
    <property type="match status" value="1"/>
</dbReference>
<dbReference type="InterPro" id="IPR039391">
    <property type="entry name" value="Phytocyanin-like"/>
</dbReference>
<reference evidence="3" key="1">
    <citation type="submission" date="2021-03" db="EMBL/GenBank/DDBJ databases">
        <authorList>
            <person name="Li Z."/>
            <person name="Yang C."/>
        </authorList>
    </citation>
    <scope>NUCLEOTIDE SEQUENCE</scope>
    <source>
        <strain evidence="3">Dzin_1.0</strain>
        <tissue evidence="3">Leaf</tissue>
    </source>
</reference>
<reference evidence="3" key="2">
    <citation type="journal article" date="2022" name="Hortic Res">
        <title>The genome of Dioscorea zingiberensis sheds light on the biosynthesis, origin and evolution of the medicinally important diosgenin saponins.</title>
        <authorList>
            <person name="Li Y."/>
            <person name="Tan C."/>
            <person name="Li Z."/>
            <person name="Guo J."/>
            <person name="Li S."/>
            <person name="Chen X."/>
            <person name="Wang C."/>
            <person name="Dai X."/>
            <person name="Yang H."/>
            <person name="Song W."/>
            <person name="Hou L."/>
            <person name="Xu J."/>
            <person name="Tong Z."/>
            <person name="Xu A."/>
            <person name="Yuan X."/>
            <person name="Wang W."/>
            <person name="Yang Q."/>
            <person name="Chen L."/>
            <person name="Sun Z."/>
            <person name="Wang K."/>
            <person name="Pan B."/>
            <person name="Chen J."/>
            <person name="Bao Y."/>
            <person name="Liu F."/>
            <person name="Qi X."/>
            <person name="Gang D.R."/>
            <person name="Wen J."/>
            <person name="Li J."/>
        </authorList>
    </citation>
    <scope>NUCLEOTIDE SEQUENCE</scope>
    <source>
        <strain evidence="3">Dzin_1.0</strain>
    </source>
</reference>
<dbReference type="GO" id="GO:0005886">
    <property type="term" value="C:plasma membrane"/>
    <property type="evidence" value="ECO:0007669"/>
    <property type="project" value="TreeGrafter"/>
</dbReference>
<protein>
    <recommendedName>
        <fullName evidence="2">Phytocyanin domain-containing protein</fullName>
    </recommendedName>
</protein>
<dbReference type="OrthoDB" id="2011645at2759"/>
<keyword evidence="1" id="KW-0732">Signal</keyword>
<dbReference type="PANTHER" id="PTHR33021:SF513">
    <property type="entry name" value="PUTATIVE, EXPRESSED-RELATED"/>
    <property type="match status" value="1"/>
</dbReference>
<keyword evidence="4" id="KW-1185">Reference proteome</keyword>
<feature type="domain" description="Phytocyanin" evidence="2">
    <location>
        <begin position="34"/>
        <end position="101"/>
    </location>
</feature>